<evidence type="ECO:0000313" key="2">
    <source>
        <dbReference type="EMBL" id="MBW47795.1"/>
    </source>
</evidence>
<feature type="chain" id="PRO_5014597723" evidence="1">
    <location>
        <begin position="23"/>
        <end position="87"/>
    </location>
</feature>
<organism evidence="2">
    <name type="scientific">Anopheles triannulatus</name>
    <dbReference type="NCBI Taxonomy" id="58253"/>
    <lineage>
        <taxon>Eukaryota</taxon>
        <taxon>Metazoa</taxon>
        <taxon>Ecdysozoa</taxon>
        <taxon>Arthropoda</taxon>
        <taxon>Hexapoda</taxon>
        <taxon>Insecta</taxon>
        <taxon>Pterygota</taxon>
        <taxon>Neoptera</taxon>
        <taxon>Endopterygota</taxon>
        <taxon>Diptera</taxon>
        <taxon>Nematocera</taxon>
        <taxon>Culicoidea</taxon>
        <taxon>Culicidae</taxon>
        <taxon>Anophelinae</taxon>
        <taxon>Anopheles</taxon>
    </lineage>
</organism>
<dbReference type="EMBL" id="GGFK01014474">
    <property type="protein sequence ID" value="MBW47795.1"/>
    <property type="molecule type" value="Transcribed_RNA"/>
</dbReference>
<keyword evidence="1" id="KW-0732">Signal</keyword>
<evidence type="ECO:0000256" key="1">
    <source>
        <dbReference type="SAM" id="SignalP"/>
    </source>
</evidence>
<sequence>MYACVWVFMCIIILRLGNGVRAEDPPFKPLCVVQGVSHRTWGGRCRCHRSAVRRLLCHRFVQPAAIHYAAESGSRIAHPSRFRYPSC</sequence>
<proteinExistence type="predicted"/>
<name>A0A2M4B419_9DIPT</name>
<protein>
    <submittedName>
        <fullName evidence="2">Putative secreted protein</fullName>
    </submittedName>
</protein>
<reference evidence="2" key="1">
    <citation type="submission" date="2018-01" db="EMBL/GenBank/DDBJ databases">
        <title>An insight into the sialome of Amazonian anophelines.</title>
        <authorList>
            <person name="Ribeiro J.M."/>
            <person name="Scarpassa V."/>
            <person name="Calvo E."/>
        </authorList>
    </citation>
    <scope>NUCLEOTIDE SEQUENCE</scope>
    <source>
        <tissue evidence="2">Salivary glands</tissue>
    </source>
</reference>
<accession>A0A2M4B419</accession>
<feature type="signal peptide" evidence="1">
    <location>
        <begin position="1"/>
        <end position="22"/>
    </location>
</feature>
<dbReference type="AlphaFoldDB" id="A0A2M4B419"/>